<dbReference type="RefSeq" id="WP_189155621.1">
    <property type="nucleotide sequence ID" value="NZ_BMNC01000004.1"/>
</dbReference>
<keyword evidence="1" id="KW-0808">Transferase</keyword>
<proteinExistence type="predicted"/>
<protein>
    <submittedName>
        <fullName evidence="7">Transcriptional regulator</fullName>
    </submittedName>
</protein>
<dbReference type="InterPro" id="IPR012074">
    <property type="entry name" value="GAF_ANTAR"/>
</dbReference>
<feature type="domain" description="ANTAR" evidence="6">
    <location>
        <begin position="195"/>
        <end position="256"/>
    </location>
</feature>
<keyword evidence="4" id="KW-0804">Transcription</keyword>
<dbReference type="PROSITE" id="PS50921">
    <property type="entry name" value="ANTAR"/>
    <property type="match status" value="1"/>
</dbReference>
<accession>A0ABQ2HVQ3</accession>
<comment type="caution">
    <text evidence="7">The sequence shown here is derived from an EMBL/GenBank/DDBJ whole genome shotgun (WGS) entry which is preliminary data.</text>
</comment>
<dbReference type="InterPro" id="IPR003018">
    <property type="entry name" value="GAF"/>
</dbReference>
<dbReference type="InterPro" id="IPR005561">
    <property type="entry name" value="ANTAR"/>
</dbReference>
<dbReference type="EMBL" id="BMNC01000004">
    <property type="protein sequence ID" value="GGM93023.1"/>
    <property type="molecule type" value="Genomic_DNA"/>
</dbReference>
<organism evidence="7 8">
    <name type="scientific">Lentzea pudingi</name>
    <dbReference type="NCBI Taxonomy" id="1789439"/>
    <lineage>
        <taxon>Bacteria</taxon>
        <taxon>Bacillati</taxon>
        <taxon>Actinomycetota</taxon>
        <taxon>Actinomycetes</taxon>
        <taxon>Pseudonocardiales</taxon>
        <taxon>Pseudonocardiaceae</taxon>
        <taxon>Lentzea</taxon>
    </lineage>
</organism>
<dbReference type="InterPro" id="IPR011006">
    <property type="entry name" value="CheY-like_superfamily"/>
</dbReference>
<dbReference type="PIRSF" id="PIRSF036625">
    <property type="entry name" value="GAF_ANTAR"/>
    <property type="match status" value="1"/>
</dbReference>
<evidence type="ECO:0000256" key="4">
    <source>
        <dbReference type="ARBA" id="ARBA00023163"/>
    </source>
</evidence>
<dbReference type="SUPFAM" id="SSF52172">
    <property type="entry name" value="CheY-like"/>
    <property type="match status" value="1"/>
</dbReference>
<feature type="region of interest" description="Disordered" evidence="5">
    <location>
        <begin position="1"/>
        <end position="23"/>
    </location>
</feature>
<name>A0ABQ2HVQ3_9PSEU</name>
<dbReference type="SUPFAM" id="SSF55781">
    <property type="entry name" value="GAF domain-like"/>
    <property type="match status" value="1"/>
</dbReference>
<dbReference type="SMART" id="SM00065">
    <property type="entry name" value="GAF"/>
    <property type="match status" value="1"/>
</dbReference>
<keyword evidence="8" id="KW-1185">Reference proteome</keyword>
<evidence type="ECO:0000256" key="5">
    <source>
        <dbReference type="SAM" id="MobiDB-lite"/>
    </source>
</evidence>
<evidence type="ECO:0000256" key="1">
    <source>
        <dbReference type="ARBA" id="ARBA00022679"/>
    </source>
</evidence>
<dbReference type="SMART" id="SM01012">
    <property type="entry name" value="ANTAR"/>
    <property type="match status" value="1"/>
</dbReference>
<evidence type="ECO:0000259" key="6">
    <source>
        <dbReference type="PROSITE" id="PS50921"/>
    </source>
</evidence>
<keyword evidence="3" id="KW-0805">Transcription regulation</keyword>
<sequence length="262" mass="28402">MADETRAFDRSSSGSSDGGRPDALARLDETTEALTVLRDSFTGEEPLNTALQRLADTAARAIPDADAVTVSVVDLAQPRTAASTNARFNEVDEKQYSADRGPCLESARTLQAVRAVVGEHLDEWPEFEASASEHGIRAYLSVPVLLPASKPGEEKHLGSLNVYSYTAAAFDPFDEGLMRLFTTAASTTIASAHRWKRTSDHIANLEQALVSRAVIDQAKGVLMAVHSCDADEAFEMLVEQSQHENTKLRDVAKNLLDTVTRS</sequence>
<reference evidence="8" key="1">
    <citation type="journal article" date="2019" name="Int. J. Syst. Evol. Microbiol.">
        <title>The Global Catalogue of Microorganisms (GCM) 10K type strain sequencing project: providing services to taxonomists for standard genome sequencing and annotation.</title>
        <authorList>
            <consortium name="The Broad Institute Genomics Platform"/>
            <consortium name="The Broad Institute Genome Sequencing Center for Infectious Disease"/>
            <person name="Wu L."/>
            <person name="Ma J."/>
        </authorList>
    </citation>
    <scope>NUCLEOTIDE SEQUENCE [LARGE SCALE GENOMIC DNA]</scope>
    <source>
        <strain evidence="8">CGMCC 4.7319</strain>
    </source>
</reference>
<dbReference type="InterPro" id="IPR036388">
    <property type="entry name" value="WH-like_DNA-bd_sf"/>
</dbReference>
<evidence type="ECO:0000256" key="3">
    <source>
        <dbReference type="ARBA" id="ARBA00023015"/>
    </source>
</evidence>
<dbReference type="Gene3D" id="3.30.450.40">
    <property type="match status" value="1"/>
</dbReference>
<dbReference type="Gene3D" id="1.10.10.10">
    <property type="entry name" value="Winged helix-like DNA-binding domain superfamily/Winged helix DNA-binding domain"/>
    <property type="match status" value="1"/>
</dbReference>
<dbReference type="Proteomes" id="UP000597656">
    <property type="component" value="Unassembled WGS sequence"/>
</dbReference>
<evidence type="ECO:0000313" key="8">
    <source>
        <dbReference type="Proteomes" id="UP000597656"/>
    </source>
</evidence>
<dbReference type="InterPro" id="IPR029016">
    <property type="entry name" value="GAF-like_dom_sf"/>
</dbReference>
<evidence type="ECO:0000256" key="2">
    <source>
        <dbReference type="ARBA" id="ARBA00022777"/>
    </source>
</evidence>
<keyword evidence="2" id="KW-0418">Kinase</keyword>
<evidence type="ECO:0000313" key="7">
    <source>
        <dbReference type="EMBL" id="GGM93023.1"/>
    </source>
</evidence>
<dbReference type="Pfam" id="PF03861">
    <property type="entry name" value="ANTAR"/>
    <property type="match status" value="1"/>
</dbReference>
<gene>
    <name evidence="7" type="ORF">GCM10011609_33130</name>
</gene>
<dbReference type="Pfam" id="PF13185">
    <property type="entry name" value="GAF_2"/>
    <property type="match status" value="1"/>
</dbReference>